<dbReference type="GO" id="GO:0003676">
    <property type="term" value="F:nucleic acid binding"/>
    <property type="evidence" value="ECO:0007669"/>
    <property type="project" value="InterPro"/>
</dbReference>
<gene>
    <name evidence="2" type="ORF">SPAPADRAFT_59671</name>
</gene>
<dbReference type="OMA" id="ISKPIEC"/>
<dbReference type="Proteomes" id="UP000000709">
    <property type="component" value="Unassembled WGS sequence"/>
</dbReference>
<dbReference type="GO" id="GO:0008270">
    <property type="term" value="F:zinc ion binding"/>
    <property type="evidence" value="ECO:0007669"/>
    <property type="project" value="InterPro"/>
</dbReference>
<dbReference type="HOGENOM" id="CLU_125085_1_0_1"/>
<dbReference type="InterPro" id="IPR036875">
    <property type="entry name" value="Znf_CCHC_sf"/>
</dbReference>
<evidence type="ECO:0000313" key="2">
    <source>
        <dbReference type="EMBL" id="EGW34242.1"/>
    </source>
</evidence>
<reference evidence="2 3" key="1">
    <citation type="journal article" date="2011" name="Proc. Natl. Acad. Sci. U.S.A.">
        <title>Comparative genomics of xylose-fermenting fungi for enhanced biofuel production.</title>
        <authorList>
            <person name="Wohlbach D.J."/>
            <person name="Kuo A."/>
            <person name="Sato T.K."/>
            <person name="Potts K.M."/>
            <person name="Salamov A.A."/>
            <person name="LaButti K.M."/>
            <person name="Sun H."/>
            <person name="Clum A."/>
            <person name="Pangilinan J.L."/>
            <person name="Lindquist E.A."/>
            <person name="Lucas S."/>
            <person name="Lapidus A."/>
            <person name="Jin M."/>
            <person name="Gunawan C."/>
            <person name="Balan V."/>
            <person name="Dale B.E."/>
            <person name="Jeffries T.W."/>
            <person name="Zinkel R."/>
            <person name="Barry K.W."/>
            <person name="Grigoriev I.V."/>
            <person name="Gasch A.P."/>
        </authorList>
    </citation>
    <scope>NUCLEOTIDE SEQUENCE [LARGE SCALE GENOMIC DNA]</scope>
    <source>
        <strain evidence="3">NRRL Y-27907 / 11-Y1</strain>
    </source>
</reference>
<dbReference type="SUPFAM" id="SSF57756">
    <property type="entry name" value="Retrovirus zinc finger-like domains"/>
    <property type="match status" value="1"/>
</dbReference>
<dbReference type="eggNOG" id="ENOG502S6BB">
    <property type="taxonomic scope" value="Eukaryota"/>
</dbReference>
<name>G3AHS8_SPAPN</name>
<evidence type="ECO:0000256" key="1">
    <source>
        <dbReference type="SAM" id="MobiDB-lite"/>
    </source>
</evidence>
<proteinExistence type="predicted"/>
<dbReference type="InParanoid" id="G3AHS8"/>
<evidence type="ECO:0008006" key="4">
    <source>
        <dbReference type="Google" id="ProtNLM"/>
    </source>
</evidence>
<protein>
    <recommendedName>
        <fullName evidence="4">CCHC-type domain-containing protein</fullName>
    </recommendedName>
</protein>
<dbReference type="FunCoup" id="G3AHS8">
    <property type="interactions" value="15"/>
</dbReference>
<dbReference type="KEGG" id="spaa:SPAPADRAFT_59671"/>
<dbReference type="EMBL" id="GL996500">
    <property type="protein sequence ID" value="EGW34242.1"/>
    <property type="molecule type" value="Genomic_DNA"/>
</dbReference>
<evidence type="ECO:0000313" key="3">
    <source>
        <dbReference type="Proteomes" id="UP000000709"/>
    </source>
</evidence>
<dbReference type="GeneID" id="18873016"/>
<accession>G3AHS8</accession>
<sequence>MSIVELSATVDKLAKIINQKNKQLEDLKQGYDQKLHIINEYIRTLEGSIEGDSSKESIPNEEFIKKISSKVECPNCKHVIWDNMQSGEYVLVPKHQLKYLIRDTPQAQTQAHEPITPTTSTSNDTSYRPPKPKNRSKINCSFCGEPGHTRAKCYKRLTTPKEETGNP</sequence>
<keyword evidence="3" id="KW-1185">Reference proteome</keyword>
<organism evidence="3">
    <name type="scientific">Spathaspora passalidarum (strain NRRL Y-27907 / 11-Y1)</name>
    <dbReference type="NCBI Taxonomy" id="619300"/>
    <lineage>
        <taxon>Eukaryota</taxon>
        <taxon>Fungi</taxon>
        <taxon>Dikarya</taxon>
        <taxon>Ascomycota</taxon>
        <taxon>Saccharomycotina</taxon>
        <taxon>Pichiomycetes</taxon>
        <taxon>Debaryomycetaceae</taxon>
        <taxon>Spathaspora</taxon>
    </lineage>
</organism>
<dbReference type="Pfam" id="PF16588">
    <property type="entry name" value="zf-C2H2_10"/>
    <property type="match status" value="1"/>
</dbReference>
<dbReference type="RefSeq" id="XP_007373826.1">
    <property type="nucleotide sequence ID" value="XM_007373764.1"/>
</dbReference>
<feature type="compositionally biased region" description="Polar residues" evidence="1">
    <location>
        <begin position="105"/>
        <end position="126"/>
    </location>
</feature>
<dbReference type="OrthoDB" id="4069967at2759"/>
<feature type="region of interest" description="Disordered" evidence="1">
    <location>
        <begin position="105"/>
        <end position="148"/>
    </location>
</feature>
<dbReference type="AlphaFoldDB" id="G3AHS8"/>